<protein>
    <submittedName>
        <fullName evidence="1">DUF3221 domain-containing protein</fullName>
    </submittedName>
</protein>
<dbReference type="Pfam" id="PF11518">
    <property type="entry name" value="DUF3221"/>
    <property type="match status" value="1"/>
</dbReference>
<proteinExistence type="predicted"/>
<keyword evidence="2" id="KW-1185">Reference proteome</keyword>
<name>A0ABT4X814_9BACI</name>
<dbReference type="InterPro" id="IPR021598">
    <property type="entry name" value="DUF3221"/>
</dbReference>
<gene>
    <name evidence="1" type="ORF">PJ311_12910</name>
</gene>
<evidence type="ECO:0000313" key="2">
    <source>
        <dbReference type="Proteomes" id="UP001211894"/>
    </source>
</evidence>
<sequence>MHKLLFLLSVIAILVLTECQSREDHKEGQSIVGYIMFKQGDRAILVESQNNPKKEHYHLTKKELLEKYKNKVILLGISEIKNKENMKKRQKVKVWFQVLKESTPPQAKIYKFKKLQQYS</sequence>
<dbReference type="InterPro" id="IPR012340">
    <property type="entry name" value="NA-bd_OB-fold"/>
</dbReference>
<dbReference type="RefSeq" id="WP_271341326.1">
    <property type="nucleotide sequence ID" value="NZ_JAQKAB010000008.1"/>
</dbReference>
<evidence type="ECO:0000313" key="1">
    <source>
        <dbReference type="EMBL" id="MDA7027487.1"/>
    </source>
</evidence>
<organism evidence="1 2">
    <name type="scientific">Bacillus changyiensis</name>
    <dbReference type="NCBI Taxonomy" id="3004103"/>
    <lineage>
        <taxon>Bacteria</taxon>
        <taxon>Bacillati</taxon>
        <taxon>Bacillota</taxon>
        <taxon>Bacilli</taxon>
        <taxon>Bacillales</taxon>
        <taxon>Bacillaceae</taxon>
        <taxon>Bacillus</taxon>
    </lineage>
</organism>
<accession>A0ABT4X814</accession>
<dbReference type="Proteomes" id="UP001211894">
    <property type="component" value="Unassembled WGS sequence"/>
</dbReference>
<comment type="caution">
    <text evidence="1">The sequence shown here is derived from an EMBL/GenBank/DDBJ whole genome shotgun (WGS) entry which is preliminary data.</text>
</comment>
<dbReference type="EMBL" id="JAQKAB010000008">
    <property type="protein sequence ID" value="MDA7027487.1"/>
    <property type="molecule type" value="Genomic_DNA"/>
</dbReference>
<reference evidence="1 2" key="1">
    <citation type="submission" date="2023-01" db="EMBL/GenBank/DDBJ databases">
        <title>Bacillus changyiensis sp. nov., isolated from a coastal deposit.</title>
        <authorList>
            <person name="Xiao G."/>
            <person name="Lai Q."/>
            <person name="Hu Z."/>
            <person name="Shao Z."/>
        </authorList>
    </citation>
    <scope>NUCLEOTIDE SEQUENCE [LARGE SCALE GENOMIC DNA]</scope>
    <source>
        <strain evidence="1 2">CLL-7-23</strain>
    </source>
</reference>
<dbReference type="Gene3D" id="2.40.50.140">
    <property type="entry name" value="Nucleic acid-binding proteins"/>
    <property type="match status" value="1"/>
</dbReference>